<gene>
    <name evidence="1" type="ORF">FUAX_12430</name>
</gene>
<evidence type="ECO:0000313" key="2">
    <source>
        <dbReference type="Proteomes" id="UP001348817"/>
    </source>
</evidence>
<reference evidence="1 2" key="1">
    <citation type="submission" date="2021-12" db="EMBL/GenBank/DDBJ databases">
        <title>Genome sequencing of bacteria with rrn-lacking chromosome and rrn-plasmid.</title>
        <authorList>
            <person name="Anda M."/>
            <person name="Iwasaki W."/>
        </authorList>
    </citation>
    <scope>NUCLEOTIDE SEQUENCE [LARGE SCALE GENOMIC DNA]</scope>
    <source>
        <strain evidence="1 2">DSM 100852</strain>
    </source>
</reference>
<protein>
    <recommendedName>
        <fullName evidence="3">Lipocalin-like domain-containing protein</fullName>
    </recommendedName>
</protein>
<dbReference type="EMBL" id="AP025314">
    <property type="protein sequence ID" value="BDD08811.1"/>
    <property type="molecule type" value="Genomic_DNA"/>
</dbReference>
<name>A0AAU9C9J2_9BACT</name>
<dbReference type="AlphaFoldDB" id="A0AAU9C9J2"/>
<evidence type="ECO:0000313" key="1">
    <source>
        <dbReference type="EMBL" id="BDD08811.1"/>
    </source>
</evidence>
<dbReference type="KEGG" id="fax:FUAX_12430"/>
<dbReference type="Proteomes" id="UP001348817">
    <property type="component" value="Chromosome"/>
</dbReference>
<accession>A0AAU9C9J2</accession>
<sequence length="176" mass="20274">MRRLYGIFCFFLILSEILLTGCSESAQMPPLDRANTLLAQWDFSDFEAFFTLPPNNQALVPLANVVDLQPFLDSYNQGSILFKENGRFESDGTKGTWEIDLENNTLSLTPTQTPFDPNSSSGPDFGWEDIWVKGKKIVMEIEKMTDNQLKTLTWITFRHNGETYNTRLRMTWSKQE</sequence>
<dbReference type="RefSeq" id="WP_338394046.1">
    <property type="nucleotide sequence ID" value="NZ_AP025314.1"/>
</dbReference>
<proteinExistence type="predicted"/>
<evidence type="ECO:0008006" key="3">
    <source>
        <dbReference type="Google" id="ProtNLM"/>
    </source>
</evidence>
<keyword evidence="2" id="KW-1185">Reference proteome</keyword>
<organism evidence="1 2">
    <name type="scientific">Fulvitalea axinellae</name>
    <dbReference type="NCBI Taxonomy" id="1182444"/>
    <lineage>
        <taxon>Bacteria</taxon>
        <taxon>Pseudomonadati</taxon>
        <taxon>Bacteroidota</taxon>
        <taxon>Cytophagia</taxon>
        <taxon>Cytophagales</taxon>
        <taxon>Persicobacteraceae</taxon>
        <taxon>Fulvitalea</taxon>
    </lineage>
</organism>